<evidence type="ECO:0000313" key="6">
    <source>
        <dbReference type="Proteomes" id="UP000632222"/>
    </source>
</evidence>
<evidence type="ECO:0000313" key="5">
    <source>
        <dbReference type="EMBL" id="GGJ28980.1"/>
    </source>
</evidence>
<gene>
    <name evidence="5" type="ORF">GCM10008938_13840</name>
</gene>
<evidence type="ECO:0000259" key="4">
    <source>
        <dbReference type="Pfam" id="PF14326"/>
    </source>
</evidence>
<keyword evidence="2" id="KW-0732">Signal</keyword>
<dbReference type="InterPro" id="IPR025493">
    <property type="entry name" value="DUF4384"/>
</dbReference>
<dbReference type="InterPro" id="IPR029030">
    <property type="entry name" value="Caspase-like_dom_sf"/>
</dbReference>
<feature type="signal peptide" evidence="2">
    <location>
        <begin position="1"/>
        <end position="25"/>
    </location>
</feature>
<dbReference type="RefSeq" id="WP_189001729.1">
    <property type="nucleotide sequence ID" value="NZ_BMOD01000003.1"/>
</dbReference>
<protein>
    <recommendedName>
        <fullName evidence="7">Peptidase C14</fullName>
    </recommendedName>
</protein>
<evidence type="ECO:0000256" key="2">
    <source>
        <dbReference type="SAM" id="SignalP"/>
    </source>
</evidence>
<feature type="domain" description="Peptidase C14 caspase" evidence="3">
    <location>
        <begin position="28"/>
        <end position="249"/>
    </location>
</feature>
<dbReference type="InterPro" id="IPR050452">
    <property type="entry name" value="Metacaspase"/>
</dbReference>
<feature type="domain" description="DUF4384" evidence="4">
    <location>
        <begin position="336"/>
        <end position="417"/>
    </location>
</feature>
<feature type="region of interest" description="Disordered" evidence="1">
    <location>
        <begin position="455"/>
        <end position="479"/>
    </location>
</feature>
<dbReference type="PANTHER" id="PTHR48104:SF30">
    <property type="entry name" value="METACASPASE-1"/>
    <property type="match status" value="1"/>
</dbReference>
<dbReference type="EMBL" id="BMOD01000003">
    <property type="protein sequence ID" value="GGJ28980.1"/>
    <property type="molecule type" value="Genomic_DNA"/>
</dbReference>
<dbReference type="Pfam" id="PF14326">
    <property type="entry name" value="DUF4384"/>
    <property type="match status" value="1"/>
</dbReference>
<dbReference type="Proteomes" id="UP000632222">
    <property type="component" value="Unassembled WGS sequence"/>
</dbReference>
<accession>A0ABQ2CWY3</accession>
<evidence type="ECO:0000256" key="1">
    <source>
        <dbReference type="SAM" id="MobiDB-lite"/>
    </source>
</evidence>
<reference evidence="6" key="1">
    <citation type="journal article" date="2019" name="Int. J. Syst. Evol. Microbiol.">
        <title>The Global Catalogue of Microorganisms (GCM) 10K type strain sequencing project: providing services to taxonomists for standard genome sequencing and annotation.</title>
        <authorList>
            <consortium name="The Broad Institute Genomics Platform"/>
            <consortium name="The Broad Institute Genome Sequencing Center for Infectious Disease"/>
            <person name="Wu L."/>
            <person name="Ma J."/>
        </authorList>
    </citation>
    <scope>NUCLEOTIDE SEQUENCE [LARGE SCALE GENOMIC DNA]</scope>
    <source>
        <strain evidence="6">JCM 14370</strain>
    </source>
</reference>
<dbReference type="Gene3D" id="3.40.50.1460">
    <property type="match status" value="1"/>
</dbReference>
<feature type="compositionally biased region" description="Low complexity" evidence="1">
    <location>
        <begin position="460"/>
        <end position="472"/>
    </location>
</feature>
<dbReference type="SUPFAM" id="SSF52129">
    <property type="entry name" value="Caspase-like"/>
    <property type="match status" value="1"/>
</dbReference>
<organism evidence="5 6">
    <name type="scientific">Deinococcus roseus</name>
    <dbReference type="NCBI Taxonomy" id="392414"/>
    <lineage>
        <taxon>Bacteria</taxon>
        <taxon>Thermotogati</taxon>
        <taxon>Deinococcota</taxon>
        <taxon>Deinococci</taxon>
        <taxon>Deinococcales</taxon>
        <taxon>Deinococcaceae</taxon>
        <taxon>Deinococcus</taxon>
    </lineage>
</organism>
<feature type="chain" id="PRO_5047164322" description="Peptidase C14" evidence="2">
    <location>
        <begin position="26"/>
        <end position="494"/>
    </location>
</feature>
<dbReference type="PANTHER" id="PTHR48104">
    <property type="entry name" value="METACASPASE-4"/>
    <property type="match status" value="1"/>
</dbReference>
<dbReference type="Pfam" id="PF00656">
    <property type="entry name" value="Peptidase_C14"/>
    <property type="match status" value="1"/>
</dbReference>
<evidence type="ECO:0000259" key="3">
    <source>
        <dbReference type="Pfam" id="PF00656"/>
    </source>
</evidence>
<name>A0ABQ2CWY3_9DEIO</name>
<keyword evidence="6" id="KW-1185">Reference proteome</keyword>
<evidence type="ECO:0008006" key="7">
    <source>
        <dbReference type="Google" id="ProtNLM"/>
    </source>
</evidence>
<dbReference type="InterPro" id="IPR011600">
    <property type="entry name" value="Pept_C14_caspase"/>
</dbReference>
<comment type="caution">
    <text evidence="5">The sequence shown here is derived from an EMBL/GenBank/DDBJ whole genome shotgun (WGS) entry which is preliminary data.</text>
</comment>
<proteinExistence type="predicted"/>
<sequence>MNLKALNLKTLGALACMGLSSIAFAENRALLVGLAEYKDPKANLRGPEVDVKLIGEVIGELGFKPDQVHTLMNQQATRANILNQMRTWLTEGVGPNDKVIFYYSGHGAQVNDRSGDEADGCDESIVPYDLNLILDDEIQNVLDGVKAREVLVMFDSCFSGTVTKSLFDIDEDVDADSKFWEKSSTGCGLASNKDFTLDDGALDASKAAENQRYIEFSAAAENQVALGALRKGEGSAFTQAVYNGLSTLPKPISFEALRNYAVDWIKQRAKSKAHTPQLTGPTKWLNSDFFAFGDADAPPPVAPPPTVQAANSAADLFDQLVKKTQFKVEALPSQPSYKLGERISMKVRSSKAGYLNIIEFDPDGSLVVVFPNKYNDKNQVRANEVITLPGLRYGNFDFVAVEPVGKSRVLALVTSQPLNLLLENVGNLTGLFRVMSDQDTPVLSTAVARAIGVFSPPANPTTSTPPANTSSPVSEDKKPQYYFGAAELVLETTR</sequence>